<dbReference type="EMBL" id="OC317330">
    <property type="protein sequence ID" value="CAD7396187.1"/>
    <property type="molecule type" value="Genomic_DNA"/>
</dbReference>
<accession>A0A7R9GU32</accession>
<protein>
    <submittedName>
        <fullName evidence="2">Uncharacterized protein</fullName>
    </submittedName>
</protein>
<gene>
    <name evidence="2" type="ORF">TCEB3V08_LOCUS3487</name>
</gene>
<feature type="region of interest" description="Disordered" evidence="1">
    <location>
        <begin position="179"/>
        <end position="202"/>
    </location>
</feature>
<reference evidence="2" key="1">
    <citation type="submission" date="2020-11" db="EMBL/GenBank/DDBJ databases">
        <authorList>
            <person name="Tran Van P."/>
        </authorList>
    </citation>
    <scope>NUCLEOTIDE SEQUENCE</scope>
</reference>
<organism evidence="2">
    <name type="scientific">Timema cristinae</name>
    <name type="common">Walking stick</name>
    <dbReference type="NCBI Taxonomy" id="61476"/>
    <lineage>
        <taxon>Eukaryota</taxon>
        <taxon>Metazoa</taxon>
        <taxon>Ecdysozoa</taxon>
        <taxon>Arthropoda</taxon>
        <taxon>Hexapoda</taxon>
        <taxon>Insecta</taxon>
        <taxon>Pterygota</taxon>
        <taxon>Neoptera</taxon>
        <taxon>Polyneoptera</taxon>
        <taxon>Phasmatodea</taxon>
        <taxon>Timematodea</taxon>
        <taxon>Timematoidea</taxon>
        <taxon>Timematidae</taxon>
        <taxon>Timema</taxon>
    </lineage>
</organism>
<dbReference type="AlphaFoldDB" id="A0A7R9GU32"/>
<evidence type="ECO:0000313" key="2">
    <source>
        <dbReference type="EMBL" id="CAD7396187.1"/>
    </source>
</evidence>
<sequence>MESTPDPELITRSLNFHGQPLQKLWEADLNTLSLELQDPDFEVYQQRQKHLSFQDRGKRQKLQQFIVKKASALFDSSMKNTGVKEKITSDEVSEAGRLYHWFHHHKVSLGLVAQGRKLGGKGLASYQGEAGRKEGSSSYRGEFGRKGGLASYCGEPGREEGLASYCGELGREEGLVSYRGKPGREEGLTSYGGKPSREEGSASYCGERGKKEGLVCYCGKPGGFGVLSL</sequence>
<evidence type="ECO:0000256" key="1">
    <source>
        <dbReference type="SAM" id="MobiDB-lite"/>
    </source>
</evidence>
<name>A0A7R9GU32_TIMCR</name>
<proteinExistence type="predicted"/>